<evidence type="ECO:0008006" key="5">
    <source>
        <dbReference type="Google" id="ProtNLM"/>
    </source>
</evidence>
<feature type="domain" description="OmpA-like" evidence="2">
    <location>
        <begin position="515"/>
        <end position="652"/>
    </location>
</feature>
<dbReference type="PANTHER" id="PTHR30329:SF21">
    <property type="entry name" value="LIPOPROTEIN YIAD-RELATED"/>
    <property type="match status" value="1"/>
</dbReference>
<evidence type="ECO:0000259" key="2">
    <source>
        <dbReference type="PROSITE" id="PS51123"/>
    </source>
</evidence>
<dbReference type="Proteomes" id="UP000002729">
    <property type="component" value="Unassembled WGS sequence"/>
</dbReference>
<gene>
    <name evidence="3" type="ORF">AURANDRAFT_68341</name>
</gene>
<dbReference type="GeneID" id="20226743"/>
<dbReference type="Pfam" id="PF00691">
    <property type="entry name" value="OmpA"/>
    <property type="match status" value="1"/>
</dbReference>
<dbReference type="Gene3D" id="3.30.1330.60">
    <property type="entry name" value="OmpA-like domain"/>
    <property type="match status" value="1"/>
</dbReference>
<dbReference type="EMBL" id="GL833209">
    <property type="protein sequence ID" value="EGB03049.1"/>
    <property type="molecule type" value="Genomic_DNA"/>
</dbReference>
<sequence length="652" mass="68500">MGFDEQRARFALAATGAREAQTADAAVQWLLARQGEELTPDLLRKRPRARADSAGSLGDRPMVPKLLETRRTTTYPACCVACPEPAVARAHADRVAERARTSARSAADDLTKLESLLKTSKGGPAAMQEARELKANVDDAKLTMAIPKLVLLLLGSVMAEECDMSCKGCSTNIVKVEALPCDASDAAQQGWAFGAADAEGLRTITRGGLCLSWNPNHKGVELRECYAANGDSWTNATVRDCQHFAVDEAGGAITAPRCANNEGNFGGCLDVHGKVGPGVQLTRCYGAPNDNFTLAAGAVASREVLPTYPGRCFAARASACTFAECCDTCAAGFAFDEYGFCREPALRPKKVLEYYHRRKGDAAEGDWVRADGGAVSLEIEVPGTHVFAARCVDAETSDAVTETTTAVFEHSLPEVVKHAAHDRALELRVAPPAAGAACGLCGVGLAETSYADADAGYALCPDCALPAPRAASLAPADRCSVCPPEPAPGGGRASVLDRPSVAPADRRRSSVALNVGAKRLWLSEDVQFAGNATEIKPESLELIDQLAAVLTSHENVDGLVLQGHTNSKCGLDCDGTTVCANDTCQRTFGASGGAVAFSLSRAAAVKAALVARGVDAGRIDCEGMAGSRRCVDDTESADNYLNRRVEIHLDDL</sequence>
<dbReference type="RefSeq" id="XP_009042248.1">
    <property type="nucleotide sequence ID" value="XM_009044000.1"/>
</dbReference>
<dbReference type="PROSITE" id="PS50231">
    <property type="entry name" value="RICIN_B_LECTIN"/>
    <property type="match status" value="1"/>
</dbReference>
<dbReference type="AlphaFoldDB" id="F0YPA6"/>
<dbReference type="InterPro" id="IPR050330">
    <property type="entry name" value="Bact_OuterMem_StrucFunc"/>
</dbReference>
<dbReference type="KEGG" id="aaf:AURANDRAFT_68341"/>
<dbReference type="InterPro" id="IPR036737">
    <property type="entry name" value="OmpA-like_sf"/>
</dbReference>
<dbReference type="PROSITE" id="PS50030">
    <property type="entry name" value="UBA"/>
    <property type="match status" value="1"/>
</dbReference>
<reference evidence="3 4" key="1">
    <citation type="journal article" date="2011" name="Proc. Natl. Acad. Sci. U.S.A.">
        <title>Niche of harmful alga Aureococcus anophagefferens revealed through ecogenomics.</title>
        <authorList>
            <person name="Gobler C.J."/>
            <person name="Berry D.L."/>
            <person name="Dyhrman S.T."/>
            <person name="Wilhelm S.W."/>
            <person name="Salamov A."/>
            <person name="Lobanov A.V."/>
            <person name="Zhang Y."/>
            <person name="Collier J.L."/>
            <person name="Wurch L.L."/>
            <person name="Kustka A.B."/>
            <person name="Dill B.D."/>
            <person name="Shah M."/>
            <person name="VerBerkmoes N.C."/>
            <person name="Kuo A."/>
            <person name="Terry A."/>
            <person name="Pangilinan J."/>
            <person name="Lindquist E.A."/>
            <person name="Lucas S."/>
            <person name="Paulsen I.T."/>
            <person name="Hattenrath-Lehmann T.K."/>
            <person name="Talmage S.C."/>
            <person name="Walker E.A."/>
            <person name="Koch F."/>
            <person name="Burson A.M."/>
            <person name="Marcoval M.A."/>
            <person name="Tang Y.Z."/>
            <person name="Lecleir G.R."/>
            <person name="Coyne K.J."/>
            <person name="Berg G.M."/>
            <person name="Bertrand E.M."/>
            <person name="Saito M.A."/>
            <person name="Gladyshev V.N."/>
            <person name="Grigoriev I.V."/>
        </authorList>
    </citation>
    <scope>NUCLEOTIDE SEQUENCE [LARGE SCALE GENOMIC DNA]</scope>
    <source>
        <strain evidence="4">CCMP 1984</strain>
    </source>
</reference>
<evidence type="ECO:0000313" key="4">
    <source>
        <dbReference type="Proteomes" id="UP000002729"/>
    </source>
</evidence>
<dbReference type="InParanoid" id="F0YPA6"/>
<dbReference type="PANTHER" id="PTHR30329">
    <property type="entry name" value="STATOR ELEMENT OF FLAGELLAR MOTOR COMPLEX"/>
    <property type="match status" value="1"/>
</dbReference>
<feature type="domain" description="UBA" evidence="1">
    <location>
        <begin position="1"/>
        <end position="33"/>
    </location>
</feature>
<dbReference type="InterPro" id="IPR015940">
    <property type="entry name" value="UBA"/>
</dbReference>
<evidence type="ECO:0000259" key="1">
    <source>
        <dbReference type="PROSITE" id="PS50030"/>
    </source>
</evidence>
<accession>F0YPA6</accession>
<organism evidence="4">
    <name type="scientific">Aureococcus anophagefferens</name>
    <name type="common">Harmful bloom alga</name>
    <dbReference type="NCBI Taxonomy" id="44056"/>
    <lineage>
        <taxon>Eukaryota</taxon>
        <taxon>Sar</taxon>
        <taxon>Stramenopiles</taxon>
        <taxon>Ochrophyta</taxon>
        <taxon>Pelagophyceae</taxon>
        <taxon>Pelagomonadales</taxon>
        <taxon>Pelagomonadaceae</taxon>
        <taxon>Aureococcus</taxon>
    </lineage>
</organism>
<name>F0YPA6_AURAN</name>
<dbReference type="SUPFAM" id="SSF103088">
    <property type="entry name" value="OmpA-like"/>
    <property type="match status" value="1"/>
</dbReference>
<protein>
    <recommendedName>
        <fullName evidence="5">OmpA-like domain-containing protein</fullName>
    </recommendedName>
</protein>
<dbReference type="OrthoDB" id="10625757at2759"/>
<evidence type="ECO:0000313" key="3">
    <source>
        <dbReference type="EMBL" id="EGB03049.1"/>
    </source>
</evidence>
<dbReference type="Gene3D" id="2.80.10.50">
    <property type="match status" value="1"/>
</dbReference>
<dbReference type="InterPro" id="IPR006665">
    <property type="entry name" value="OmpA-like"/>
</dbReference>
<proteinExistence type="predicted"/>
<dbReference type="PROSITE" id="PS51123">
    <property type="entry name" value="OMPA_2"/>
    <property type="match status" value="1"/>
</dbReference>
<keyword evidence="4" id="KW-1185">Reference proteome</keyword>